<dbReference type="CDD" id="cd06257">
    <property type="entry name" value="DnaJ"/>
    <property type="match status" value="1"/>
</dbReference>
<dbReference type="PRINTS" id="PR00625">
    <property type="entry name" value="JDOMAIN"/>
</dbReference>
<keyword evidence="10" id="KW-1185">Reference proteome</keyword>
<dbReference type="Proteomes" id="UP000298602">
    <property type="component" value="Chromosome"/>
</dbReference>
<evidence type="ECO:0000256" key="4">
    <source>
        <dbReference type="ARBA" id="ARBA00022771"/>
    </source>
</evidence>
<proteinExistence type="predicted"/>
<evidence type="ECO:0000256" key="3">
    <source>
        <dbReference type="ARBA" id="ARBA00022737"/>
    </source>
</evidence>
<dbReference type="PROSITE" id="PS00636">
    <property type="entry name" value="DNAJ_1"/>
    <property type="match status" value="1"/>
</dbReference>
<feature type="domain" description="J" evidence="8">
    <location>
        <begin position="7"/>
        <end position="71"/>
    </location>
</feature>
<evidence type="ECO:0000313" key="9">
    <source>
        <dbReference type="EMBL" id="QCQ21894.1"/>
    </source>
</evidence>
<accession>A0A4P8L2F5</accession>
<dbReference type="GO" id="GO:0008270">
    <property type="term" value="F:zinc ion binding"/>
    <property type="evidence" value="ECO:0007669"/>
    <property type="project" value="UniProtKB-KW"/>
</dbReference>
<reference evidence="9 10" key="1">
    <citation type="submission" date="2019-05" db="EMBL/GenBank/DDBJ databases">
        <title>The Complete Genome Sequence of the n-alkane-degrading Desulfoglaeba alkanexedens ALDC reveals multiple alkylsuccinate synthase gene clusters.</title>
        <authorList>
            <person name="Callaghan A.V."/>
            <person name="Davidova I.A."/>
            <person name="Duncan K.E."/>
            <person name="Morris B."/>
            <person name="McInerney M.J."/>
        </authorList>
    </citation>
    <scope>NUCLEOTIDE SEQUENCE [LARGE SCALE GENOMIC DNA]</scope>
    <source>
        <strain evidence="9 10">ALDC</strain>
    </source>
</reference>
<evidence type="ECO:0000256" key="5">
    <source>
        <dbReference type="ARBA" id="ARBA00022833"/>
    </source>
</evidence>
<dbReference type="InterPro" id="IPR001623">
    <property type="entry name" value="DnaJ_domain"/>
</dbReference>
<protein>
    <submittedName>
        <fullName evidence="9">J domain-containing protein</fullName>
    </submittedName>
</protein>
<name>A0A4P8L2F5_9BACT</name>
<dbReference type="GO" id="GO:0051082">
    <property type="term" value="F:unfolded protein binding"/>
    <property type="evidence" value="ECO:0007669"/>
    <property type="project" value="InterPro"/>
</dbReference>
<dbReference type="Gene3D" id="1.10.287.110">
    <property type="entry name" value="DnaJ domain"/>
    <property type="match status" value="1"/>
</dbReference>
<evidence type="ECO:0000259" key="8">
    <source>
        <dbReference type="PROSITE" id="PS50076"/>
    </source>
</evidence>
<evidence type="ECO:0000256" key="6">
    <source>
        <dbReference type="ARBA" id="ARBA00023125"/>
    </source>
</evidence>
<dbReference type="InterPro" id="IPR036869">
    <property type="entry name" value="J_dom_sf"/>
</dbReference>
<dbReference type="FunFam" id="2.60.260.20:FF:000008">
    <property type="entry name" value="Curved DNA-binding protein"/>
    <property type="match status" value="1"/>
</dbReference>
<reference evidence="9 10" key="2">
    <citation type="submission" date="2019-05" db="EMBL/GenBank/DDBJ databases">
        <authorList>
            <person name="Suflita J.M."/>
            <person name="Marks C.R."/>
        </authorList>
    </citation>
    <scope>NUCLEOTIDE SEQUENCE [LARGE SCALE GENOMIC DNA]</scope>
    <source>
        <strain evidence="9 10">ALDC</strain>
    </source>
</reference>
<dbReference type="Pfam" id="PF01556">
    <property type="entry name" value="DnaJ_C"/>
    <property type="match status" value="1"/>
</dbReference>
<dbReference type="PANTHER" id="PTHR43096:SF52">
    <property type="entry name" value="DNAJ HOMOLOG 1, MITOCHONDRIAL-RELATED"/>
    <property type="match status" value="1"/>
</dbReference>
<dbReference type="Gene3D" id="2.60.260.20">
    <property type="entry name" value="Urease metallochaperone UreE, N-terminal domain"/>
    <property type="match status" value="2"/>
</dbReference>
<keyword evidence="4" id="KW-0863">Zinc-finger</keyword>
<organism evidence="9 10">
    <name type="scientific">Desulfoglaeba alkanexedens ALDC</name>
    <dbReference type="NCBI Taxonomy" id="980445"/>
    <lineage>
        <taxon>Bacteria</taxon>
        <taxon>Pseudomonadati</taxon>
        <taxon>Thermodesulfobacteriota</taxon>
        <taxon>Syntrophobacteria</taxon>
        <taxon>Syntrophobacterales</taxon>
        <taxon>Syntrophobacteraceae</taxon>
        <taxon>Desulfoglaeba</taxon>
    </lineage>
</organism>
<dbReference type="PANTHER" id="PTHR43096">
    <property type="entry name" value="DNAJ HOMOLOG 1, MITOCHONDRIAL-RELATED"/>
    <property type="match status" value="1"/>
</dbReference>
<dbReference type="CDD" id="cd10747">
    <property type="entry name" value="DnaJ_C"/>
    <property type="match status" value="1"/>
</dbReference>
<keyword evidence="7" id="KW-0143">Chaperone</keyword>
<dbReference type="FunFam" id="2.60.260.20:FF:000005">
    <property type="entry name" value="Chaperone protein dnaJ 1, mitochondrial"/>
    <property type="match status" value="1"/>
</dbReference>
<evidence type="ECO:0000256" key="7">
    <source>
        <dbReference type="ARBA" id="ARBA00023186"/>
    </source>
</evidence>
<dbReference type="InterPro" id="IPR008971">
    <property type="entry name" value="HSP40/DnaJ_pept-bd"/>
</dbReference>
<keyword evidence="1" id="KW-0963">Cytoplasm</keyword>
<dbReference type="SUPFAM" id="SSF49493">
    <property type="entry name" value="HSP40/DnaJ peptide-binding domain"/>
    <property type="match status" value="2"/>
</dbReference>
<dbReference type="InterPro" id="IPR018253">
    <property type="entry name" value="DnaJ_domain_CS"/>
</dbReference>
<dbReference type="GO" id="GO:0003677">
    <property type="term" value="F:DNA binding"/>
    <property type="evidence" value="ECO:0007669"/>
    <property type="project" value="UniProtKB-KW"/>
</dbReference>
<keyword evidence="3" id="KW-0677">Repeat</keyword>
<keyword evidence="5" id="KW-0862">Zinc</keyword>
<keyword evidence="6" id="KW-0238">DNA-binding</keyword>
<dbReference type="EMBL" id="CP040098">
    <property type="protein sequence ID" value="QCQ21894.1"/>
    <property type="molecule type" value="Genomic_DNA"/>
</dbReference>
<sequence length="327" mass="36221">MAVKFRDYYEVLGVPRDASQQDIQRAYRKLARKYHPDVNKEPGAEEKFKEVSEAYEVLKDPEKRRKYDQLGAHWKEGQEFRPPPGWDAHFDFGGQGGGSQFFWSESGGDFSDFFDVLFGSRGFRQARGSAGRTGPAAGAWSRPGADQEAVLSVSLEEAFRGTTKTITFQVPRTTPDGRVVTETRTLEVKVPPGILPGQKIRLPGQGSEGLGGGKRGDLYLKIQVEQHPVYRLEGRNLVMDLPVSPWEAALGAEVHLQTLSGPVTLKIPAGTQSGQKLRLRGKGMPNPRGTAGDLYAVVKIVVPKRLSKKERELFEALREASSFNPRN</sequence>
<dbReference type="AlphaFoldDB" id="A0A4P8L2F5"/>
<dbReference type="InterPro" id="IPR002939">
    <property type="entry name" value="DnaJ_C"/>
</dbReference>
<evidence type="ECO:0000256" key="2">
    <source>
        <dbReference type="ARBA" id="ARBA00022723"/>
    </source>
</evidence>
<dbReference type="PROSITE" id="PS50076">
    <property type="entry name" value="DNAJ_2"/>
    <property type="match status" value="1"/>
</dbReference>
<dbReference type="GO" id="GO:0042026">
    <property type="term" value="P:protein refolding"/>
    <property type="evidence" value="ECO:0007669"/>
    <property type="project" value="TreeGrafter"/>
</dbReference>
<dbReference type="SUPFAM" id="SSF46565">
    <property type="entry name" value="Chaperone J-domain"/>
    <property type="match status" value="1"/>
</dbReference>
<evidence type="ECO:0000256" key="1">
    <source>
        <dbReference type="ARBA" id="ARBA00022490"/>
    </source>
</evidence>
<dbReference type="Pfam" id="PF00226">
    <property type="entry name" value="DnaJ"/>
    <property type="match status" value="1"/>
</dbReference>
<gene>
    <name evidence="9" type="ORF">FDQ92_06715</name>
</gene>
<keyword evidence="2" id="KW-0479">Metal-binding</keyword>
<dbReference type="SMART" id="SM00271">
    <property type="entry name" value="DnaJ"/>
    <property type="match status" value="1"/>
</dbReference>
<dbReference type="KEGG" id="dax:FDQ92_06715"/>
<dbReference type="GO" id="GO:0005737">
    <property type="term" value="C:cytoplasm"/>
    <property type="evidence" value="ECO:0007669"/>
    <property type="project" value="TreeGrafter"/>
</dbReference>
<dbReference type="RefSeq" id="WP_137423863.1">
    <property type="nucleotide sequence ID" value="NZ_CP040098.1"/>
</dbReference>
<evidence type="ECO:0000313" key="10">
    <source>
        <dbReference type="Proteomes" id="UP000298602"/>
    </source>
</evidence>
<dbReference type="OrthoDB" id="9779889at2"/>